<accession>A0A0C1ZUP9</accession>
<evidence type="ECO:0000313" key="3">
    <source>
        <dbReference type="EMBL" id="KIG14768.1"/>
    </source>
</evidence>
<comment type="caution">
    <text evidence="3">The sequence shown here is derived from an EMBL/GenBank/DDBJ whole genome shotgun (WGS) entry which is preliminary data.</text>
</comment>
<dbReference type="PANTHER" id="PTHR46534:SF1">
    <property type="entry name" value="IGGFC-BINDING PROTEIN N-TERMINAL DOMAIN-CONTAINING PROTEIN"/>
    <property type="match status" value="1"/>
</dbReference>
<feature type="domain" description="IgGFc-binding protein N-terminal" evidence="2">
    <location>
        <begin position="221"/>
        <end position="547"/>
    </location>
</feature>
<evidence type="ECO:0000259" key="2">
    <source>
        <dbReference type="Pfam" id="PF17517"/>
    </source>
</evidence>
<dbReference type="Proteomes" id="UP000031599">
    <property type="component" value="Unassembled WGS sequence"/>
</dbReference>
<protein>
    <submittedName>
        <fullName evidence="3">Dipeptide-binding ABC transporter, periplasmic substrate-binding component</fullName>
    </submittedName>
</protein>
<dbReference type="AlphaFoldDB" id="A0A0C1ZUP9"/>
<evidence type="ECO:0000256" key="1">
    <source>
        <dbReference type="SAM" id="MobiDB-lite"/>
    </source>
</evidence>
<evidence type="ECO:0000313" key="4">
    <source>
        <dbReference type="Proteomes" id="UP000031599"/>
    </source>
</evidence>
<dbReference type="Pfam" id="PF17517">
    <property type="entry name" value="IgGFc_binding"/>
    <property type="match status" value="1"/>
</dbReference>
<sequence length="573" mass="61068">MNTHNNRFCTLAWFCALALAGCSDDPLTLDDPEFEEQGDSFESTGHPDEEAPAIVCQPSQRRCDDARTLGVCAATGLEWQPAPCGAHQLCDDCVGDACEAACVGPCEDLGSSPSSAGCSFYAMATDRTDTLLVTNPDTDRSATVELRAVARGTHDEAASSNPVVLDPGESHTFILPATEDVSELWVSPSRRQSGGIWHVVADLPLVARLHHWGKDGSVGAASLLLPEHMMTGDHVIYGYPPHPQAGDVAPNYFTVIALEHQTTVQWWPTAATAGDGLPLPFVMPGARGQQLLNRHDNIRVAASSKLAAAACQQDLSGTVIAADGPIWVESTVERASVPGCPSDGCEDDGDAGEWCDSNTLDIMIEQNLPIQFWGTDYVGPHAPLHGDEIHRWRVFAGADDVTITVHPDQLGAPIQLAKRGDWREITVPAGDHLRFSGDGPFMPVQYVAGAVEADEFGAPAMVQMVPTSQYLDRYVFAVGQASEPAVAEIHYVQITRASTGADVLLDGAVIGAGEWEAFGEWQIATLEVLAGTHVLDSVDPFGAVEYGYAAGDSNLRSGYACPVGMRSRDLSKP</sequence>
<reference evidence="3 4" key="1">
    <citation type="submission" date="2014-12" db="EMBL/GenBank/DDBJ databases">
        <title>Genome assembly of Enhygromyxa salina DSM 15201.</title>
        <authorList>
            <person name="Sharma G."/>
            <person name="Subramanian S."/>
        </authorList>
    </citation>
    <scope>NUCLEOTIDE SEQUENCE [LARGE SCALE GENOMIC DNA]</scope>
    <source>
        <strain evidence="3 4">DSM 15201</strain>
    </source>
</reference>
<dbReference type="PANTHER" id="PTHR46534">
    <property type="entry name" value="IGGFC_BINDING DOMAIN-CONTAINING PROTEIN"/>
    <property type="match status" value="1"/>
</dbReference>
<dbReference type="PROSITE" id="PS51257">
    <property type="entry name" value="PROKAR_LIPOPROTEIN"/>
    <property type="match status" value="1"/>
</dbReference>
<organism evidence="3 4">
    <name type="scientific">Enhygromyxa salina</name>
    <dbReference type="NCBI Taxonomy" id="215803"/>
    <lineage>
        <taxon>Bacteria</taxon>
        <taxon>Pseudomonadati</taxon>
        <taxon>Myxococcota</taxon>
        <taxon>Polyangia</taxon>
        <taxon>Nannocystales</taxon>
        <taxon>Nannocystaceae</taxon>
        <taxon>Enhygromyxa</taxon>
    </lineage>
</organism>
<name>A0A0C1ZUP9_9BACT</name>
<dbReference type="EMBL" id="JMCC02000066">
    <property type="protein sequence ID" value="KIG14768.1"/>
    <property type="molecule type" value="Genomic_DNA"/>
</dbReference>
<feature type="region of interest" description="Disordered" evidence="1">
    <location>
        <begin position="31"/>
        <end position="51"/>
    </location>
</feature>
<gene>
    <name evidence="3" type="ORF">DB30_06354</name>
</gene>
<proteinExistence type="predicted"/>
<dbReference type="RefSeq" id="WP_052552956.1">
    <property type="nucleotide sequence ID" value="NZ_JMCC02000066.1"/>
</dbReference>
<dbReference type="InterPro" id="IPR035234">
    <property type="entry name" value="IgGFc-bd_N"/>
</dbReference>